<dbReference type="InterPro" id="IPR010505">
    <property type="entry name" value="MoaA_twitch"/>
</dbReference>
<keyword evidence="8" id="KW-0342">GTP-binding</keyword>
<dbReference type="InterPro" id="IPR006638">
    <property type="entry name" value="Elp3/MiaA/NifB-like_rSAM"/>
</dbReference>
<dbReference type="RefSeq" id="WP_425345679.1">
    <property type="nucleotide sequence ID" value="NZ_JBGUBD010000006.1"/>
</dbReference>
<accession>A0ABV4U7D2</accession>
<evidence type="ECO:0000256" key="3">
    <source>
        <dbReference type="ARBA" id="ARBA00022691"/>
    </source>
</evidence>
<keyword evidence="13" id="KW-1185">Reference proteome</keyword>
<evidence type="ECO:0000256" key="7">
    <source>
        <dbReference type="ARBA" id="ARBA00023014"/>
    </source>
</evidence>
<dbReference type="InterPro" id="IPR007197">
    <property type="entry name" value="rSAM"/>
</dbReference>
<dbReference type="SFLD" id="SFLDS00029">
    <property type="entry name" value="Radical_SAM"/>
    <property type="match status" value="1"/>
</dbReference>
<evidence type="ECO:0000256" key="8">
    <source>
        <dbReference type="ARBA" id="ARBA00023134"/>
    </source>
</evidence>
<keyword evidence="3" id="KW-0949">S-adenosyl-L-methionine</keyword>
<keyword evidence="10 12" id="KW-0456">Lyase</keyword>
<evidence type="ECO:0000256" key="10">
    <source>
        <dbReference type="ARBA" id="ARBA00023239"/>
    </source>
</evidence>
<comment type="caution">
    <text evidence="12">The sequence shown here is derived from an EMBL/GenBank/DDBJ whole genome shotgun (WGS) entry which is preliminary data.</text>
</comment>
<dbReference type="PANTHER" id="PTHR22960">
    <property type="entry name" value="MOLYBDOPTERIN COFACTOR SYNTHESIS PROTEIN A"/>
    <property type="match status" value="1"/>
</dbReference>
<reference evidence="12 13" key="1">
    <citation type="submission" date="2024-08" db="EMBL/GenBank/DDBJ databases">
        <title>Whole-genome sequencing of halo(alkali)philic microorganisms from hypersaline lakes.</title>
        <authorList>
            <person name="Sorokin D.Y."/>
            <person name="Merkel A.Y."/>
            <person name="Messina E."/>
            <person name="Yakimov M."/>
        </authorList>
    </citation>
    <scope>NUCLEOTIDE SEQUENCE [LARGE SCALE GENOMIC DNA]</scope>
    <source>
        <strain evidence="12 13">AB-hyl4</strain>
    </source>
</reference>
<evidence type="ECO:0000256" key="6">
    <source>
        <dbReference type="ARBA" id="ARBA00023004"/>
    </source>
</evidence>
<keyword evidence="6" id="KW-0408">Iron</keyword>
<sequence length="323" mass="36025">MFQDVYGRRIGHLRLSLTKACAMRCTYCRPAKLSHPRNEPTLSVDEIENLVRHLAMHHGLHKVRLTGGDPTSRPELTEIIGRISGVPGIDDLAMTTNALTLPHRAREYAEAGLHRINVSLDTLNAERFAKLTGVDGLERVLAGLDAAEAAGLVPIRINCVVVRGQNEKDLPSLVRFAADRGFEVRFIELMPMGPLADQWADRYVPEAQMREQMDEVVCHWQPLEQGHDAARRYRVVLDDGSEATVGFITPMSCNFCAACNRIRVAADGMLYPCLMDKPAHTLLPALRPRFDSEQLDELIAMGLQQKRQEHPHDGFVVMTHIGG</sequence>
<dbReference type="CDD" id="cd21117">
    <property type="entry name" value="Twitch_MoaA"/>
    <property type="match status" value="1"/>
</dbReference>
<dbReference type="Pfam" id="PF06463">
    <property type="entry name" value="Mob_synth_C"/>
    <property type="match status" value="1"/>
</dbReference>
<keyword evidence="5" id="KW-0547">Nucleotide-binding</keyword>
<dbReference type="InterPro" id="IPR050105">
    <property type="entry name" value="MoCo_biosynth_MoaA/MoaC"/>
</dbReference>
<keyword evidence="9" id="KW-0501">Molybdenum cofactor biosynthesis</keyword>
<comment type="cofactor">
    <cofactor evidence="1">
        <name>[4Fe-4S] cluster</name>
        <dbReference type="ChEBI" id="CHEBI:49883"/>
    </cofactor>
</comment>
<keyword evidence="4" id="KW-0479">Metal-binding</keyword>
<evidence type="ECO:0000256" key="4">
    <source>
        <dbReference type="ARBA" id="ARBA00022723"/>
    </source>
</evidence>
<dbReference type="SFLD" id="SFLDG01383">
    <property type="entry name" value="cyclic_pyranopterin_phosphate"/>
    <property type="match status" value="1"/>
</dbReference>
<gene>
    <name evidence="12" type="primary">moaA</name>
    <name evidence="12" type="ORF">ACERK3_10635</name>
</gene>
<evidence type="ECO:0000256" key="9">
    <source>
        <dbReference type="ARBA" id="ARBA00023150"/>
    </source>
</evidence>
<protein>
    <submittedName>
        <fullName evidence="12">GTP 3',8-cyclase MoaA</fullName>
        <ecNumber evidence="12">4.1.99.22</ecNumber>
    </submittedName>
</protein>
<organism evidence="12 13">
    <name type="scientific">Natronomicrosphaera hydrolytica</name>
    <dbReference type="NCBI Taxonomy" id="3242702"/>
    <lineage>
        <taxon>Bacteria</taxon>
        <taxon>Pseudomonadati</taxon>
        <taxon>Planctomycetota</taxon>
        <taxon>Phycisphaerae</taxon>
        <taxon>Phycisphaerales</taxon>
        <taxon>Phycisphaeraceae</taxon>
        <taxon>Natronomicrosphaera</taxon>
    </lineage>
</organism>
<dbReference type="Pfam" id="PF04055">
    <property type="entry name" value="Radical_SAM"/>
    <property type="match status" value="1"/>
</dbReference>
<dbReference type="PROSITE" id="PS51918">
    <property type="entry name" value="RADICAL_SAM"/>
    <property type="match status" value="1"/>
</dbReference>
<evidence type="ECO:0000259" key="11">
    <source>
        <dbReference type="PROSITE" id="PS51918"/>
    </source>
</evidence>
<evidence type="ECO:0000256" key="5">
    <source>
        <dbReference type="ARBA" id="ARBA00022741"/>
    </source>
</evidence>
<dbReference type="InterPro" id="IPR058240">
    <property type="entry name" value="rSAM_sf"/>
</dbReference>
<dbReference type="InterPro" id="IPR013483">
    <property type="entry name" value="MoaA"/>
</dbReference>
<feature type="domain" description="Radical SAM core" evidence="11">
    <location>
        <begin position="5"/>
        <end position="222"/>
    </location>
</feature>
<dbReference type="SUPFAM" id="SSF102114">
    <property type="entry name" value="Radical SAM enzymes"/>
    <property type="match status" value="1"/>
</dbReference>
<dbReference type="CDD" id="cd01335">
    <property type="entry name" value="Radical_SAM"/>
    <property type="match status" value="1"/>
</dbReference>
<dbReference type="NCBIfam" id="TIGR02666">
    <property type="entry name" value="moaA"/>
    <property type="match status" value="1"/>
</dbReference>
<dbReference type="SFLD" id="SFLDG01386">
    <property type="entry name" value="main_SPASM_domain-containing"/>
    <property type="match status" value="1"/>
</dbReference>
<dbReference type="SFLD" id="SFLDG01067">
    <property type="entry name" value="SPASM/twitch_domain_containing"/>
    <property type="match status" value="1"/>
</dbReference>
<evidence type="ECO:0000313" key="12">
    <source>
        <dbReference type="EMBL" id="MFA9478752.1"/>
    </source>
</evidence>
<evidence type="ECO:0000313" key="13">
    <source>
        <dbReference type="Proteomes" id="UP001575105"/>
    </source>
</evidence>
<dbReference type="InterPro" id="IPR040064">
    <property type="entry name" value="MoaA-like"/>
</dbReference>
<dbReference type="Proteomes" id="UP001575105">
    <property type="component" value="Unassembled WGS sequence"/>
</dbReference>
<dbReference type="EC" id="4.1.99.22" evidence="12"/>
<dbReference type="PANTHER" id="PTHR22960:SF0">
    <property type="entry name" value="MOLYBDENUM COFACTOR BIOSYNTHESIS PROTEIN 1"/>
    <property type="match status" value="1"/>
</dbReference>
<evidence type="ECO:0000256" key="2">
    <source>
        <dbReference type="ARBA" id="ARBA00022485"/>
    </source>
</evidence>
<name>A0ABV4U7D2_9BACT</name>
<dbReference type="InterPro" id="IPR013785">
    <property type="entry name" value="Aldolase_TIM"/>
</dbReference>
<keyword evidence="2" id="KW-0004">4Fe-4S</keyword>
<dbReference type="GO" id="GO:0061798">
    <property type="term" value="F:GTP 3',8'-cyclase activity"/>
    <property type="evidence" value="ECO:0007669"/>
    <property type="project" value="UniProtKB-EC"/>
</dbReference>
<dbReference type="Gene3D" id="3.20.20.70">
    <property type="entry name" value="Aldolase class I"/>
    <property type="match status" value="1"/>
</dbReference>
<dbReference type="EMBL" id="JBGUBD010000006">
    <property type="protein sequence ID" value="MFA9478752.1"/>
    <property type="molecule type" value="Genomic_DNA"/>
</dbReference>
<evidence type="ECO:0000256" key="1">
    <source>
        <dbReference type="ARBA" id="ARBA00001966"/>
    </source>
</evidence>
<proteinExistence type="predicted"/>
<keyword evidence="7" id="KW-0411">Iron-sulfur</keyword>
<dbReference type="SMART" id="SM00729">
    <property type="entry name" value="Elp3"/>
    <property type="match status" value="1"/>
</dbReference>